<protein>
    <submittedName>
        <fullName evidence="6">APC family permease</fullName>
    </submittedName>
</protein>
<evidence type="ECO:0000256" key="3">
    <source>
        <dbReference type="ARBA" id="ARBA00022989"/>
    </source>
</evidence>
<evidence type="ECO:0000256" key="5">
    <source>
        <dbReference type="SAM" id="Phobius"/>
    </source>
</evidence>
<feature type="transmembrane region" description="Helical" evidence="5">
    <location>
        <begin position="391"/>
        <end position="417"/>
    </location>
</feature>
<feature type="transmembrane region" description="Helical" evidence="5">
    <location>
        <begin position="429"/>
        <end position="449"/>
    </location>
</feature>
<keyword evidence="4 5" id="KW-0472">Membrane</keyword>
<dbReference type="GO" id="GO:0022857">
    <property type="term" value="F:transmembrane transporter activity"/>
    <property type="evidence" value="ECO:0007669"/>
    <property type="project" value="InterPro"/>
</dbReference>
<dbReference type="Proteomes" id="UP000772181">
    <property type="component" value="Unassembled WGS sequence"/>
</dbReference>
<dbReference type="GO" id="GO:0016020">
    <property type="term" value="C:membrane"/>
    <property type="evidence" value="ECO:0007669"/>
    <property type="project" value="UniProtKB-SubCell"/>
</dbReference>
<feature type="transmembrane region" description="Helical" evidence="5">
    <location>
        <begin position="148"/>
        <end position="166"/>
    </location>
</feature>
<evidence type="ECO:0000313" key="6">
    <source>
        <dbReference type="EMBL" id="MBI4596344.1"/>
    </source>
</evidence>
<feature type="transmembrane region" description="Helical" evidence="5">
    <location>
        <begin position="365"/>
        <end position="385"/>
    </location>
</feature>
<dbReference type="EMBL" id="JACQWF010000363">
    <property type="protein sequence ID" value="MBI4596344.1"/>
    <property type="molecule type" value="Genomic_DNA"/>
</dbReference>
<comment type="subcellular location">
    <subcellularLocation>
        <location evidence="1">Membrane</location>
        <topology evidence="1">Multi-pass membrane protein</topology>
    </subcellularLocation>
</comment>
<keyword evidence="3 5" id="KW-1133">Transmembrane helix</keyword>
<evidence type="ECO:0000256" key="4">
    <source>
        <dbReference type="ARBA" id="ARBA00023136"/>
    </source>
</evidence>
<reference evidence="6" key="1">
    <citation type="submission" date="2020-07" db="EMBL/GenBank/DDBJ databases">
        <title>Huge and variable diversity of episymbiotic CPR bacteria and DPANN archaea in groundwater ecosystems.</title>
        <authorList>
            <person name="He C.Y."/>
            <person name="Keren R."/>
            <person name="Whittaker M."/>
            <person name="Farag I.F."/>
            <person name="Doudna J."/>
            <person name="Cate J.H.D."/>
            <person name="Banfield J.F."/>
        </authorList>
    </citation>
    <scope>NUCLEOTIDE SEQUENCE</scope>
    <source>
        <strain evidence="6">NC_groundwater_1482_Ag_S-0.65um_47_24</strain>
    </source>
</reference>
<evidence type="ECO:0000313" key="7">
    <source>
        <dbReference type="Proteomes" id="UP000772181"/>
    </source>
</evidence>
<gene>
    <name evidence="6" type="ORF">HY730_08220</name>
</gene>
<feature type="transmembrane region" description="Helical" evidence="5">
    <location>
        <begin position="269"/>
        <end position="288"/>
    </location>
</feature>
<dbReference type="PANTHER" id="PTHR47704:SF1">
    <property type="entry name" value="POTASSIUM TRANSPORTER KIMA"/>
    <property type="match status" value="1"/>
</dbReference>
<dbReference type="Gene3D" id="1.20.1740.10">
    <property type="entry name" value="Amino acid/polyamine transporter I"/>
    <property type="match status" value="1"/>
</dbReference>
<evidence type="ECO:0000256" key="2">
    <source>
        <dbReference type="ARBA" id="ARBA00022692"/>
    </source>
</evidence>
<feature type="transmembrane region" description="Helical" evidence="5">
    <location>
        <begin position="316"/>
        <end position="339"/>
    </location>
</feature>
<dbReference type="InterPro" id="IPR002293">
    <property type="entry name" value="AA/rel_permease1"/>
</dbReference>
<evidence type="ECO:0000256" key="1">
    <source>
        <dbReference type="ARBA" id="ARBA00004141"/>
    </source>
</evidence>
<dbReference type="PANTHER" id="PTHR47704">
    <property type="entry name" value="POTASSIUM TRANSPORTER KIMA"/>
    <property type="match status" value="1"/>
</dbReference>
<organism evidence="6 7">
    <name type="scientific">Tectimicrobiota bacterium</name>
    <dbReference type="NCBI Taxonomy" id="2528274"/>
    <lineage>
        <taxon>Bacteria</taxon>
        <taxon>Pseudomonadati</taxon>
        <taxon>Nitrospinota/Tectimicrobiota group</taxon>
        <taxon>Candidatus Tectimicrobiota</taxon>
    </lineage>
</organism>
<feature type="transmembrane region" description="Helical" evidence="5">
    <location>
        <begin position="115"/>
        <end position="136"/>
    </location>
</feature>
<feature type="transmembrane region" description="Helical" evidence="5">
    <location>
        <begin position="222"/>
        <end position="248"/>
    </location>
</feature>
<dbReference type="Pfam" id="PF13520">
    <property type="entry name" value="AA_permease_2"/>
    <property type="match status" value="1"/>
</dbReference>
<feature type="transmembrane region" description="Helical" evidence="5">
    <location>
        <begin position="455"/>
        <end position="472"/>
    </location>
</feature>
<name>A0A933GP80_UNCTE</name>
<keyword evidence="2 5" id="KW-0812">Transmembrane</keyword>
<dbReference type="InterPro" id="IPR053153">
    <property type="entry name" value="APC_K+_Transporter"/>
</dbReference>
<sequence length="665" mass="73544">MQIEPKPSLFQRVRTLVIGGARSPYDSTVFHKLSLIAFFAWVGLGADGLSSSCYGPEEAFLALQGHTYLGIFVALGSALTIFVISASYSQIIELFPTGGGGYLVASKLLSPSSGMLSGCALLIDYVLTITISIASGTDALFSFLPPQWHHLKLEFALAGVVVLLLLNMRGVKESVLPLVPIFLIFVFTHAFVIVYTFIMHMMDFPTVVSATVTDVQKASAELGVAGVIFLILKAYSMGAGTFTGIEAVSNGIPILRDPKVQTAKRTMQYMAISLAFTVVGLMFAYLLYKVQPEVGKTLNAVLFERLTATWGEGSGYFFVLITLFSEAALLLVAAQAGFLDGPRVLANMALDRWFPMRFAMLSDRFVTQNGILMMGGAAFLMMLLTHGSVRFLVVLYSINVFITFVLSQLGMVSHWWNSRTTVDHWKRRLLINGIGLIMTVFILVSVVVLKFHEGGWITILITGTLVALVMLIRRHYEHTGKLLKRLDNLVAVANNPHSENLPKALLHKNQSQELNPKAKTAILLVNGFTGLGLHTLFSVFRLFGDVFKNFIFVQIGVIDAGNFKGTAELERLQKQVKNDVDKYVDFMERHGYYAEGIFSIGIDVVDEVAQIAPQVLQRFPQSIFFGGQIVLPRETLLSRWLHNYTVFAIQRRFYQLGIPVVILPI</sequence>
<dbReference type="AlphaFoldDB" id="A0A933GP80"/>
<proteinExistence type="predicted"/>
<feature type="transmembrane region" description="Helical" evidence="5">
    <location>
        <begin position="29"/>
        <end position="46"/>
    </location>
</feature>
<accession>A0A933GP80</accession>
<comment type="caution">
    <text evidence="6">The sequence shown here is derived from an EMBL/GenBank/DDBJ whole genome shotgun (WGS) entry which is preliminary data.</text>
</comment>
<feature type="transmembrane region" description="Helical" evidence="5">
    <location>
        <begin position="178"/>
        <end position="202"/>
    </location>
</feature>
<feature type="transmembrane region" description="Helical" evidence="5">
    <location>
        <begin position="66"/>
        <end position="88"/>
    </location>
</feature>